<keyword evidence="5" id="KW-1185">Reference proteome</keyword>
<dbReference type="KEGG" id="cre:CHLRE_12g535050v5"/>
<dbReference type="GO" id="GO:0009190">
    <property type="term" value="P:cyclic nucleotide biosynthetic process"/>
    <property type="evidence" value="ECO:0007669"/>
    <property type="project" value="InterPro"/>
</dbReference>
<feature type="region of interest" description="Disordered" evidence="1">
    <location>
        <begin position="1582"/>
        <end position="1687"/>
    </location>
</feature>
<feature type="region of interest" description="Disordered" evidence="1">
    <location>
        <begin position="552"/>
        <end position="576"/>
    </location>
</feature>
<feature type="compositionally biased region" description="Low complexity" evidence="1">
    <location>
        <begin position="1656"/>
        <end position="1687"/>
    </location>
</feature>
<dbReference type="InParanoid" id="A0A2K3D535"/>
<name>A0A2K3D535_CHLRE</name>
<dbReference type="PROSITE" id="PS50125">
    <property type="entry name" value="GUANYLATE_CYCLASE_2"/>
    <property type="match status" value="2"/>
</dbReference>
<dbReference type="ExpressionAtlas" id="A0A2K3D535">
    <property type="expression patterns" value="baseline"/>
</dbReference>
<proteinExistence type="predicted"/>
<feature type="compositionally biased region" description="Polar residues" evidence="1">
    <location>
        <begin position="1189"/>
        <end position="1201"/>
    </location>
</feature>
<dbReference type="OrthoDB" id="542878at2759"/>
<feature type="region of interest" description="Disordered" evidence="1">
    <location>
        <begin position="950"/>
        <end position="985"/>
    </location>
</feature>
<dbReference type="GeneID" id="5718503"/>
<feature type="compositionally biased region" description="Low complexity" evidence="1">
    <location>
        <begin position="1234"/>
        <end position="1244"/>
    </location>
</feature>
<dbReference type="PANTHER" id="PTHR43081:SF1">
    <property type="entry name" value="ADENYLATE CYCLASE, TERMINAL-DIFFERENTIATION SPECIFIC"/>
    <property type="match status" value="1"/>
</dbReference>
<keyword evidence="2" id="KW-0472">Membrane</keyword>
<dbReference type="RefSeq" id="XP_042918727.1">
    <property type="nucleotide sequence ID" value="XM_043068632.1"/>
</dbReference>
<dbReference type="GO" id="GO:0022857">
    <property type="term" value="F:transmembrane transporter activity"/>
    <property type="evidence" value="ECO:0000318"/>
    <property type="project" value="GO_Central"/>
</dbReference>
<keyword evidence="2" id="KW-1133">Transmembrane helix</keyword>
<evidence type="ECO:0000259" key="3">
    <source>
        <dbReference type="PROSITE" id="PS50125"/>
    </source>
</evidence>
<dbReference type="Gene3D" id="3.40.190.10">
    <property type="entry name" value="Periplasmic binding protein-like II"/>
    <property type="match status" value="1"/>
</dbReference>
<evidence type="ECO:0000313" key="5">
    <source>
        <dbReference type="Proteomes" id="UP000006906"/>
    </source>
</evidence>
<evidence type="ECO:0000313" key="4">
    <source>
        <dbReference type="EMBL" id="PNW75644.1"/>
    </source>
</evidence>
<dbReference type="OMA" id="IHMASEA"/>
<feature type="region of interest" description="Disordered" evidence="1">
    <location>
        <begin position="1987"/>
        <end position="2023"/>
    </location>
</feature>
<evidence type="ECO:0000256" key="1">
    <source>
        <dbReference type="SAM" id="MobiDB-lite"/>
    </source>
</evidence>
<feature type="compositionally biased region" description="Gly residues" evidence="1">
    <location>
        <begin position="1582"/>
        <end position="1597"/>
    </location>
</feature>
<reference evidence="4 5" key="1">
    <citation type="journal article" date="2007" name="Science">
        <title>The Chlamydomonas genome reveals the evolution of key animal and plant functions.</title>
        <authorList>
            <person name="Merchant S.S."/>
            <person name="Prochnik S.E."/>
            <person name="Vallon O."/>
            <person name="Harris E.H."/>
            <person name="Karpowicz S.J."/>
            <person name="Witman G.B."/>
            <person name="Terry A."/>
            <person name="Salamov A."/>
            <person name="Fritz-Laylin L.K."/>
            <person name="Marechal-Drouard L."/>
            <person name="Marshall W.F."/>
            <person name="Qu L.H."/>
            <person name="Nelson D.R."/>
            <person name="Sanderfoot A.A."/>
            <person name="Spalding M.H."/>
            <person name="Kapitonov V.V."/>
            <person name="Ren Q."/>
            <person name="Ferris P."/>
            <person name="Lindquist E."/>
            <person name="Shapiro H."/>
            <person name="Lucas S.M."/>
            <person name="Grimwood J."/>
            <person name="Schmutz J."/>
            <person name="Cardol P."/>
            <person name="Cerutti H."/>
            <person name="Chanfreau G."/>
            <person name="Chen C.L."/>
            <person name="Cognat V."/>
            <person name="Croft M.T."/>
            <person name="Dent R."/>
            <person name="Dutcher S."/>
            <person name="Fernandez E."/>
            <person name="Fukuzawa H."/>
            <person name="Gonzalez-Ballester D."/>
            <person name="Gonzalez-Halphen D."/>
            <person name="Hallmann A."/>
            <person name="Hanikenne M."/>
            <person name="Hippler M."/>
            <person name="Inwood W."/>
            <person name="Jabbari K."/>
            <person name="Kalanon M."/>
            <person name="Kuras R."/>
            <person name="Lefebvre P.A."/>
            <person name="Lemaire S.D."/>
            <person name="Lobanov A.V."/>
            <person name="Lohr M."/>
            <person name="Manuell A."/>
            <person name="Meier I."/>
            <person name="Mets L."/>
            <person name="Mittag M."/>
            <person name="Mittelmeier T."/>
            <person name="Moroney J.V."/>
            <person name="Moseley J."/>
            <person name="Napoli C."/>
            <person name="Nedelcu A.M."/>
            <person name="Niyogi K."/>
            <person name="Novoselov S.V."/>
            <person name="Paulsen I.T."/>
            <person name="Pazour G."/>
            <person name="Purton S."/>
            <person name="Ral J.P."/>
            <person name="Riano-Pachon D.M."/>
            <person name="Riekhof W."/>
            <person name="Rymarquis L."/>
            <person name="Schroda M."/>
            <person name="Stern D."/>
            <person name="Umen J."/>
            <person name="Willows R."/>
            <person name="Wilson N."/>
            <person name="Zimmer S.L."/>
            <person name="Allmer J."/>
            <person name="Balk J."/>
            <person name="Bisova K."/>
            <person name="Chen C.J."/>
            <person name="Elias M."/>
            <person name="Gendler K."/>
            <person name="Hauser C."/>
            <person name="Lamb M.R."/>
            <person name="Ledford H."/>
            <person name="Long J.C."/>
            <person name="Minagawa J."/>
            <person name="Page M.D."/>
            <person name="Pan J."/>
            <person name="Pootakham W."/>
            <person name="Roje S."/>
            <person name="Rose A."/>
            <person name="Stahlberg E."/>
            <person name="Terauchi A.M."/>
            <person name="Yang P."/>
            <person name="Ball S."/>
            <person name="Bowler C."/>
            <person name="Dieckmann C.L."/>
            <person name="Gladyshev V.N."/>
            <person name="Green P."/>
            <person name="Jorgensen R."/>
            <person name="Mayfield S."/>
            <person name="Mueller-Roeber B."/>
            <person name="Rajamani S."/>
            <person name="Sayre R.T."/>
            <person name="Brokstein P."/>
            <person name="Dubchak I."/>
            <person name="Goodstein D."/>
            <person name="Hornick L."/>
            <person name="Huang Y.W."/>
            <person name="Jhaveri J."/>
            <person name="Luo Y."/>
            <person name="Martinez D."/>
            <person name="Ngau W.C."/>
            <person name="Otillar B."/>
            <person name="Poliakov A."/>
            <person name="Porter A."/>
            <person name="Szajkowski L."/>
            <person name="Werner G."/>
            <person name="Zhou K."/>
            <person name="Grigoriev I.V."/>
            <person name="Rokhsar D.S."/>
            <person name="Grossman A.R."/>
        </authorList>
    </citation>
    <scope>NUCLEOTIDE SEQUENCE [LARGE SCALE GENOMIC DNA]</scope>
    <source>
        <strain evidence="5">CC-503</strain>
    </source>
</reference>
<feature type="domain" description="Guanylate cyclase" evidence="3">
    <location>
        <begin position="1259"/>
        <end position="1299"/>
    </location>
</feature>
<sequence>MLGEGVAVDRACLRSSLPALAASCDATFNSTDSSRLRVVMSSLIHACTRFDDDGGSVRRLRVIAGVARLYPELQRLSTQFSAATGIPIYFNFSTRIGSSGALIRSAMARPPPVVDSGDNTAGGADAFITTTSLLPNLDQGGKLLDVNGLVGDDGQLRWYEINKALREQMAVYGNKVVGIPVTTSPVFLFYHKPVFARDNLTVPVTWEQVLALAERYNGTDLNGNGVPGYGMCMTPPDCFVDGTILQWILGSFVQTQGYSQGLILDPETLADLANSSAMAEALTIMKRLRRVGPLSGNCAVFEDEAYLEGRCLLSITTPTTFKAAYSPEKPARFAAMRGRMGMAPFPGSTRVLDRASGNLTDCDAARCRMARVKARDASGIKRPVNQPTPSSSIVVLINAQTPVKYQFYAYSLFSYLLSPSVLGSDDVLLDPRLETVPFRDTDLTPDAAASWVARGYDPSDVDQFLSTLRTALSNPNQNFEAKFPGNVNISARCTAAAVVYTNATPGYVAPPLPVVLGMIGAAVDAVVEEQGGAAVFGPLYRSLLNWGRSQYSTGDGDERTGDAEGGSGGAAGGGGKGSGLSSEGRLVLAIAMPCGVGLLAVATAAVLWRRNRRRAAALRRGRGVVVAPPGAGPATSLLVTDIQSSTGLWEHLDAGVMDRALSTHHAVMRKAIADWSGYESATEGDSFIVAFRSATDALMCALAAQQALLDAAWPEELLSAEPGLVPGLEAPDVDPLAQVGAVPVTASSKQTARSGRLGLTQRAPTLAGRSRNGSNRSWGLFGGPAQASYTPPPTAWLAGSGGGALGSVALPVLHVGSADEAAAAAVTAAATAADTSPWRHSTGAHRRAQSGSGHGASPNLHASEADEARTYEEGATEDTEPHATVPAAASEGDEEGTDGAGGPSSSGWVGPDSTGTSCFTPISISAAATAAAAVAAPAAAAASTVTAAALGSKGGTSGAHGSGTQQHAAAAASAGAAGPGTRVMESPFEPAAGLMAYGDGLQSGGTVFGRVSSRNTLTGPLNAPAVPATAPLGAVVHSTAGGTGGLGSGLLKAFSNITAAVGGNSSGLLWRLASAGPSARVGPPGAVGGAQGWVRHQIHASCSQPAATGRVSWSGALAQDAQQQQQQQQQGGTPTAFRSSVSLSANQMLQWWGHRLTNESGGGGSEQVHAYQSLAVMLSRSVRIITRQSVADPQEASSAVQSPGAARRAHTPTPPPDRVRTLTGGGRHSNDGSTPGTGTAATAAEGAAPAAAAVVLFRGLRVRMGIHTGVAAAAEVTVNAISGRTQYSGDCITWAKHVSDTVHGGMVVFGEATRLRLDVDAVRAARPYLLYSGLHLVGREGIEHGAQQRLHLYVAYGTALLPRALVVRPLNTAAELRPGVLAAPVGHGTVVQVRVVGAERLLSWNYAIAAKAMQVLQDLAMQLLSGPDDGSQDRSTGGSGPGGCSSWVNGAAYVLSGGISLAATGQTSAAAGPAGGALVGGGGGGKEAAAGGGGCTGCGNTAGVLTLVFPDSDSAVSWAAALRGRLSTLEWPPELLGHELCEEVWAPAPSGAGFGDGYRFVPRQPLRHAMTANLPLTGGGAGGGGTAAAGSTGGGGAPAPRGSNNGSSNPLMRLSSAFRTRLAGAPPSPVVHGGSRPRFGSAMSGPGRPGGGGAAPGSPRGVVPPRTSDVAGAAASGQARSGPAGAAQDRRVLGHCLEEVLHEGEEPPQQRQQLQLRCQQQSSAKGPALGQVRSPPEPLSDLAAKVRAAIAASRGSRGEGQGGGACATVSIELQAPPAPETPAPSRQLGAGASSGSGPRRGDIMHWRGGAEKQGAAVAAAGALPRGSRGSPAAVASAGAAGSGAAARRNAGDSLDEQAARQTLAGPSSQSWGPVSVLDAAALPVLPAPSHGHQPPWPGVAAAAAAAPLAVASASAAGRLAEGRAFTSGEGSASAPASRSTASVSSSQLSLAEAAVKTPPTAGALPSQEVPALTSSNEIEVHTSPVGWASAQPQPQRSSTHSGPSTAGIWASSAGPGGQHPTAPSAFAKLAVPAAAASPGGGGPSLQPAVSTPAAVVKPPPPPAVGKAPALVGPGTGSVPVVAAAGVARGALLGTAAAVAAMPATETPEQLAAAAAAADAGDGGSVGAGSGEDLVPLRLLYRGLRMRAAVSCGPLKGGMVAGDVSGHVSYRGKAFAQLAKLMAKAKTGQIVATADLARTLPPSLSEELTLIDKL</sequence>
<dbReference type="SUPFAM" id="SSF53850">
    <property type="entry name" value="Periplasmic binding protein-like II"/>
    <property type="match status" value="1"/>
</dbReference>
<organism evidence="4 5">
    <name type="scientific">Chlamydomonas reinhardtii</name>
    <name type="common">Chlamydomonas smithii</name>
    <dbReference type="NCBI Taxonomy" id="3055"/>
    <lineage>
        <taxon>Eukaryota</taxon>
        <taxon>Viridiplantae</taxon>
        <taxon>Chlorophyta</taxon>
        <taxon>core chlorophytes</taxon>
        <taxon>Chlorophyceae</taxon>
        <taxon>CS clade</taxon>
        <taxon>Chlamydomonadales</taxon>
        <taxon>Chlamydomonadaceae</taxon>
        <taxon>Chlamydomonas</taxon>
    </lineage>
</organism>
<dbReference type="EMBL" id="CM008973">
    <property type="protein sequence ID" value="PNW75644.1"/>
    <property type="molecule type" value="Genomic_DNA"/>
</dbReference>
<feature type="compositionally biased region" description="Low complexity" evidence="1">
    <location>
        <begin position="962"/>
        <end position="981"/>
    </location>
</feature>
<dbReference type="GO" id="GO:0035556">
    <property type="term" value="P:intracellular signal transduction"/>
    <property type="evidence" value="ECO:0007669"/>
    <property type="project" value="InterPro"/>
</dbReference>
<feature type="region of interest" description="Disordered" evidence="1">
    <location>
        <begin position="833"/>
        <end position="913"/>
    </location>
</feature>
<dbReference type="GO" id="GO:0016020">
    <property type="term" value="C:membrane"/>
    <property type="evidence" value="ECO:0000318"/>
    <property type="project" value="GO_Central"/>
</dbReference>
<feature type="compositionally biased region" description="Gly residues" evidence="1">
    <location>
        <begin position="952"/>
        <end position="961"/>
    </location>
</feature>
<feature type="region of interest" description="Disordered" evidence="1">
    <location>
        <begin position="1704"/>
        <end position="1738"/>
    </location>
</feature>
<dbReference type="Gramene" id="PNW75644">
    <property type="protein sequence ID" value="PNW75644"/>
    <property type="gene ID" value="CHLRE_12g535050v5"/>
</dbReference>
<accession>A0A2K3D535</accession>
<feature type="compositionally biased region" description="Low complexity" evidence="1">
    <location>
        <begin position="1709"/>
        <end position="1721"/>
    </location>
</feature>
<feature type="transmembrane region" description="Helical" evidence="2">
    <location>
        <begin position="586"/>
        <end position="608"/>
    </location>
</feature>
<gene>
    <name evidence="4" type="ORF">CHLRE_12g535050v5</name>
</gene>
<feature type="domain" description="Guanylate cyclase" evidence="3">
    <location>
        <begin position="636"/>
        <end position="690"/>
    </location>
</feature>
<dbReference type="SMART" id="SM00044">
    <property type="entry name" value="CYCc"/>
    <property type="match status" value="1"/>
</dbReference>
<feature type="region of interest" description="Disordered" evidence="1">
    <location>
        <begin position="1118"/>
        <end position="1137"/>
    </location>
</feature>
<feature type="compositionally biased region" description="Gly residues" evidence="1">
    <location>
        <begin position="563"/>
        <end position="576"/>
    </location>
</feature>
<dbReference type="PANTHER" id="PTHR43081">
    <property type="entry name" value="ADENYLATE CYCLASE, TERMINAL-DIFFERENTIATION SPECIFIC-RELATED"/>
    <property type="match status" value="1"/>
</dbReference>
<feature type="compositionally biased region" description="Polar residues" evidence="1">
    <location>
        <begin position="1990"/>
        <end position="2004"/>
    </location>
</feature>
<evidence type="ECO:0000256" key="2">
    <source>
        <dbReference type="SAM" id="Phobius"/>
    </source>
</evidence>
<feature type="region of interest" description="Disordered" evidence="1">
    <location>
        <begin position="747"/>
        <end position="779"/>
    </location>
</feature>
<protein>
    <recommendedName>
        <fullName evidence="3">Guanylate cyclase domain-containing protein</fullName>
    </recommendedName>
</protein>
<keyword evidence="2" id="KW-0812">Transmembrane</keyword>
<dbReference type="InterPro" id="IPR050697">
    <property type="entry name" value="Adenylyl/Guanylyl_Cyclase_3/4"/>
</dbReference>
<feature type="region of interest" description="Disordered" evidence="1">
    <location>
        <begin position="1775"/>
        <end position="1805"/>
    </location>
</feature>
<feature type="compositionally biased region" description="Basic and acidic residues" evidence="1">
    <location>
        <begin position="863"/>
        <end position="872"/>
    </location>
</feature>
<dbReference type="Gene3D" id="3.30.70.1230">
    <property type="entry name" value="Nucleotide cyclase"/>
    <property type="match status" value="4"/>
</dbReference>
<dbReference type="SUPFAM" id="SSF55073">
    <property type="entry name" value="Nucleotide cyclase"/>
    <property type="match status" value="2"/>
</dbReference>
<feature type="region of interest" description="Disordered" evidence="1">
    <location>
        <begin position="1189"/>
        <end position="1244"/>
    </location>
</feature>
<dbReference type="Proteomes" id="UP000006906">
    <property type="component" value="Chromosome 12"/>
</dbReference>
<feature type="region of interest" description="Disordered" evidence="1">
    <location>
        <begin position="1845"/>
        <end position="1871"/>
    </location>
</feature>
<dbReference type="InterPro" id="IPR029787">
    <property type="entry name" value="Nucleotide_cyclase"/>
</dbReference>
<dbReference type="InterPro" id="IPR001054">
    <property type="entry name" value="A/G_cyclase"/>
</dbReference>
<dbReference type="FunFam" id="3.30.70.1230:FF:000118">
    <property type="entry name" value="Predicted protein"/>
    <property type="match status" value="1"/>
</dbReference>